<dbReference type="Gene3D" id="3.40.50.620">
    <property type="entry name" value="HUPs"/>
    <property type="match status" value="1"/>
</dbReference>
<evidence type="ECO:0000256" key="6">
    <source>
        <dbReference type="ARBA" id="ARBA00022917"/>
    </source>
</evidence>
<dbReference type="GO" id="GO:0005829">
    <property type="term" value="C:cytosol"/>
    <property type="evidence" value="ECO:0007669"/>
    <property type="project" value="TreeGrafter"/>
</dbReference>
<evidence type="ECO:0000259" key="11">
    <source>
        <dbReference type="Pfam" id="PF03950"/>
    </source>
</evidence>
<feature type="domain" description="tRNA synthetases class I (E and Q) anti-codon binding" evidence="12">
    <location>
        <begin position="614"/>
        <end position="687"/>
    </location>
</feature>
<dbReference type="InterPro" id="IPR020056">
    <property type="entry name" value="Rbsml_bL25/Gln-tRNA_synth_N"/>
</dbReference>
<keyword evidence="4 9" id="KW-0547">Nucleotide-binding</keyword>
<dbReference type="InterPro" id="IPR020058">
    <property type="entry name" value="Glu/Gln-tRNA-synth_Ib_cat-dom"/>
</dbReference>
<keyword evidence="5 9" id="KW-0067">ATP-binding</keyword>
<evidence type="ECO:0000256" key="8">
    <source>
        <dbReference type="ARBA" id="ARBA00048270"/>
    </source>
</evidence>
<dbReference type="GO" id="GO:0006425">
    <property type="term" value="P:glutaminyl-tRNA aminoacylation"/>
    <property type="evidence" value="ECO:0007669"/>
    <property type="project" value="InterPro"/>
</dbReference>
<dbReference type="PRINTS" id="PR00987">
    <property type="entry name" value="TRNASYNTHGLU"/>
</dbReference>
<dbReference type="FunFam" id="3.40.50.620:FF:000037">
    <property type="entry name" value="Glutamine--tRNA ligase cytoplasmic"/>
    <property type="match status" value="1"/>
</dbReference>
<comment type="similarity">
    <text evidence="1 9">Belongs to the class-I aminoacyl-tRNA synthetase family.</text>
</comment>
<dbReference type="PANTHER" id="PTHR43097:SF4">
    <property type="entry name" value="GLUTAMINE--TRNA LIGASE"/>
    <property type="match status" value="1"/>
</dbReference>
<dbReference type="Pfam" id="PF00749">
    <property type="entry name" value="tRNA-synt_1c"/>
    <property type="match status" value="1"/>
</dbReference>
<dbReference type="PANTHER" id="PTHR43097">
    <property type="entry name" value="GLUTAMINE-TRNA LIGASE"/>
    <property type="match status" value="1"/>
</dbReference>
<dbReference type="Proteomes" id="UP000717585">
    <property type="component" value="Unassembled WGS sequence"/>
</dbReference>
<evidence type="ECO:0000313" key="14">
    <source>
        <dbReference type="Proteomes" id="UP000717585"/>
    </source>
</evidence>
<organism evidence="13 14">
    <name type="scientific">Carpediemonas membranifera</name>
    <dbReference type="NCBI Taxonomy" id="201153"/>
    <lineage>
        <taxon>Eukaryota</taxon>
        <taxon>Metamonada</taxon>
        <taxon>Carpediemonas-like organisms</taxon>
        <taxon>Carpediemonas</taxon>
    </lineage>
</organism>
<dbReference type="PROSITE" id="PS00178">
    <property type="entry name" value="AA_TRNA_LIGASE_I"/>
    <property type="match status" value="1"/>
</dbReference>
<feature type="domain" description="Glutamyl/glutaminyl-tRNA synthetase class Ib catalytic" evidence="10">
    <location>
        <begin position="182"/>
        <end position="493"/>
    </location>
</feature>
<evidence type="ECO:0000256" key="7">
    <source>
        <dbReference type="ARBA" id="ARBA00023146"/>
    </source>
</evidence>
<reference evidence="13" key="1">
    <citation type="submission" date="2021-05" db="EMBL/GenBank/DDBJ databases">
        <title>A free-living protist that lacks canonical eukaryotic 1 DNA replication and segregation systems.</title>
        <authorList>
            <person name="Salas-Leiva D.E."/>
            <person name="Tromer E.C."/>
            <person name="Curtis B.A."/>
            <person name="Jerlstrom-Hultqvist J."/>
            <person name="Kolisko M."/>
            <person name="Yi Z."/>
            <person name="Salas-Leiva J.S."/>
            <person name="Gallot-Lavallee L."/>
            <person name="Kops G.J.P.L."/>
            <person name="Archibald J.M."/>
            <person name="Simpson A.G.B."/>
            <person name="Roger A.J."/>
        </authorList>
    </citation>
    <scope>NUCLEOTIDE SEQUENCE</scope>
    <source>
        <strain evidence="13">BICM</strain>
    </source>
</reference>
<dbReference type="InterPro" id="IPR020059">
    <property type="entry name" value="Glu/Gln-tRNA-synth_Ib_codon-bd"/>
</dbReference>
<dbReference type="EC" id="6.1.1.18" evidence="2"/>
<protein>
    <recommendedName>
        <fullName evidence="2">glutamine--tRNA ligase</fullName>
        <ecNumber evidence="2">6.1.1.18</ecNumber>
    </recommendedName>
</protein>
<dbReference type="InterPro" id="IPR050132">
    <property type="entry name" value="Gln/Glu-tRNA_Ligase"/>
</dbReference>
<evidence type="ECO:0000256" key="2">
    <source>
        <dbReference type="ARBA" id="ARBA00012836"/>
    </source>
</evidence>
<accession>A0A8J6AWV2</accession>
<evidence type="ECO:0000256" key="9">
    <source>
        <dbReference type="RuleBase" id="RU363037"/>
    </source>
</evidence>
<evidence type="ECO:0000259" key="12">
    <source>
        <dbReference type="Pfam" id="PF20974"/>
    </source>
</evidence>
<dbReference type="InterPro" id="IPR049437">
    <property type="entry name" value="tRNA-synt_1c_C2"/>
</dbReference>
<dbReference type="Pfam" id="PF20974">
    <property type="entry name" value="tRNA-synt_1c_C2"/>
    <property type="match status" value="1"/>
</dbReference>
<evidence type="ECO:0000259" key="10">
    <source>
        <dbReference type="Pfam" id="PF00749"/>
    </source>
</evidence>
<keyword evidence="6 9" id="KW-0648">Protein biosynthesis</keyword>
<proteinExistence type="inferred from homology"/>
<dbReference type="SUPFAM" id="SSF50715">
    <property type="entry name" value="Ribosomal protein L25-like"/>
    <property type="match status" value="1"/>
</dbReference>
<sequence>MATSYSVAQIKEKVHEIAHGEFAERIAAEGFKPCMSGMLFQVNGAFPKMWGFIDLPKEEKAKYKNPYNFLYAICEELGLTPIVEAAPVEREVKAEPAAAEPADPFTNVPTSNKRLPIMREASLEFSEPGVEGGIPAFVDPATDANEEDNKARAAYLSDKTWCGRVLSEHDKVLKDYGNLTCLTRFPPEPNGYLHIGHAKSMFLNFNYAKQHNGKTILRFDDTNPEKENVEFVESIKADVHWMGHEIFKTTFTSSYFPRLYAIAVEFIKAGLAYVDDQTDADMKLYRGTKPDGTQCEPRDPPCRFNSIETNLREFQRMKDGFYREGERTLRLKIDMRHANPTMRDPVAYRIKFCEHHRTGTEWCIYPSYDFSHCLIDSFEDITHSMCTLEFQIRQIVYNYVTERAKVYLPMQWEFNRLNLTQTVMSKRKLLQLVTDKHVRGWDDPRMPTIRGLRRRGFTPAALNALCAAAGVTRSDSQTIRASLLERCVREDLDASAPRAFAVVSPVKVVIENFAELLATHPDSATVEGDAIICTHPLKVTADTYTERLTSELFIEESDFMATPTKGFLRLFPGGSVGLRFGPTIQLAKEGAVFTEGGMTVLRVTGVWGATPSKFIHWVSAADAVPAEVRLYGPLFEDEKPDLSDGWEKRLNPDSLVVKRGYVSRFVAETARIEGHYQFERLGFFVVDKDTVMTKGKVTSLVVNRTVGLRDSFK</sequence>
<evidence type="ECO:0000256" key="5">
    <source>
        <dbReference type="ARBA" id="ARBA00022840"/>
    </source>
</evidence>
<evidence type="ECO:0000313" key="13">
    <source>
        <dbReference type="EMBL" id="KAG9393555.1"/>
    </source>
</evidence>
<dbReference type="EMBL" id="JAHDYR010000024">
    <property type="protein sequence ID" value="KAG9393555.1"/>
    <property type="molecule type" value="Genomic_DNA"/>
</dbReference>
<dbReference type="InterPro" id="IPR014729">
    <property type="entry name" value="Rossmann-like_a/b/a_fold"/>
</dbReference>
<comment type="catalytic activity">
    <reaction evidence="8">
        <text>tRNA(Gln) + L-glutamine + ATP = L-glutaminyl-tRNA(Gln) + AMP + diphosphate</text>
        <dbReference type="Rhea" id="RHEA:20121"/>
        <dbReference type="Rhea" id="RHEA-COMP:9662"/>
        <dbReference type="Rhea" id="RHEA-COMP:9681"/>
        <dbReference type="ChEBI" id="CHEBI:30616"/>
        <dbReference type="ChEBI" id="CHEBI:33019"/>
        <dbReference type="ChEBI" id="CHEBI:58359"/>
        <dbReference type="ChEBI" id="CHEBI:78442"/>
        <dbReference type="ChEBI" id="CHEBI:78521"/>
        <dbReference type="ChEBI" id="CHEBI:456215"/>
        <dbReference type="EC" id="6.1.1.18"/>
    </reaction>
</comment>
<dbReference type="AlphaFoldDB" id="A0A8J6AWV2"/>
<dbReference type="InterPro" id="IPR004514">
    <property type="entry name" value="Gln-tRNA-synth"/>
</dbReference>
<dbReference type="Gene3D" id="2.40.240.10">
    <property type="entry name" value="Ribosomal Protein L25, Chain P"/>
    <property type="match status" value="2"/>
</dbReference>
<keyword evidence="14" id="KW-1185">Reference proteome</keyword>
<keyword evidence="3 9" id="KW-0436">Ligase</keyword>
<evidence type="ECO:0000256" key="4">
    <source>
        <dbReference type="ARBA" id="ARBA00022741"/>
    </source>
</evidence>
<dbReference type="GO" id="GO:0004819">
    <property type="term" value="F:glutamine-tRNA ligase activity"/>
    <property type="evidence" value="ECO:0007669"/>
    <property type="project" value="UniProtKB-EC"/>
</dbReference>
<dbReference type="NCBIfam" id="TIGR00440">
    <property type="entry name" value="glnS"/>
    <property type="match status" value="1"/>
</dbReference>
<dbReference type="GO" id="GO:0005524">
    <property type="term" value="F:ATP binding"/>
    <property type="evidence" value="ECO:0007669"/>
    <property type="project" value="UniProtKB-KW"/>
</dbReference>
<gene>
    <name evidence="13" type="ORF">J8273_5042</name>
</gene>
<comment type="caution">
    <text evidence="13">The sequence shown here is derived from an EMBL/GenBank/DDBJ whole genome shotgun (WGS) entry which is preliminary data.</text>
</comment>
<feature type="domain" description="Glutamyl/glutaminyl-tRNA synthetase class Ib anti-codon binding" evidence="11">
    <location>
        <begin position="496"/>
        <end position="586"/>
    </location>
</feature>
<evidence type="ECO:0000256" key="1">
    <source>
        <dbReference type="ARBA" id="ARBA00005594"/>
    </source>
</evidence>
<dbReference type="SUPFAM" id="SSF52374">
    <property type="entry name" value="Nucleotidylyl transferase"/>
    <property type="match status" value="1"/>
</dbReference>
<name>A0A8J6AWV2_9EUKA</name>
<dbReference type="OrthoDB" id="10250478at2759"/>
<keyword evidence="7 9" id="KW-0030">Aminoacyl-tRNA synthetase</keyword>
<dbReference type="InterPro" id="IPR001412">
    <property type="entry name" value="aa-tRNA-synth_I_CS"/>
</dbReference>
<evidence type="ECO:0000256" key="3">
    <source>
        <dbReference type="ARBA" id="ARBA00022598"/>
    </source>
</evidence>
<dbReference type="InterPro" id="IPR011035">
    <property type="entry name" value="Ribosomal_bL25/Gln-tRNA_synth"/>
</dbReference>
<dbReference type="Pfam" id="PF03950">
    <property type="entry name" value="tRNA-synt_1c_C"/>
    <property type="match status" value="1"/>
</dbReference>
<dbReference type="InterPro" id="IPR000924">
    <property type="entry name" value="Glu/Gln-tRNA-synth"/>
</dbReference>